<gene>
    <name evidence="2" type="ORF">C8N28_1367</name>
</gene>
<organism evidence="2 3">
    <name type="scientific">Albibacterium bauzanense</name>
    <dbReference type="NCBI Taxonomy" id="653929"/>
    <lineage>
        <taxon>Bacteria</taxon>
        <taxon>Pseudomonadati</taxon>
        <taxon>Bacteroidota</taxon>
        <taxon>Sphingobacteriia</taxon>
        <taxon>Sphingobacteriales</taxon>
        <taxon>Sphingobacteriaceae</taxon>
        <taxon>Albibacterium</taxon>
    </lineage>
</organism>
<dbReference type="EMBL" id="SMGO01000002">
    <property type="protein sequence ID" value="TCK82782.1"/>
    <property type="molecule type" value="Genomic_DNA"/>
</dbReference>
<dbReference type="AlphaFoldDB" id="A0A4R1LV99"/>
<feature type="transmembrane region" description="Helical" evidence="1">
    <location>
        <begin position="20"/>
        <end position="44"/>
    </location>
</feature>
<dbReference type="Proteomes" id="UP000294616">
    <property type="component" value="Unassembled WGS sequence"/>
</dbReference>
<accession>A0A4R1LV99</accession>
<keyword evidence="1" id="KW-0472">Membrane</keyword>
<proteinExistence type="predicted"/>
<comment type="caution">
    <text evidence="2">The sequence shown here is derived from an EMBL/GenBank/DDBJ whole genome shotgun (WGS) entry which is preliminary data.</text>
</comment>
<evidence type="ECO:0000256" key="1">
    <source>
        <dbReference type="SAM" id="Phobius"/>
    </source>
</evidence>
<reference evidence="2 3" key="1">
    <citation type="submission" date="2019-03" db="EMBL/GenBank/DDBJ databases">
        <title>Genomic Encyclopedia of Archaeal and Bacterial Type Strains, Phase II (KMG-II): from individual species to whole genera.</title>
        <authorList>
            <person name="Goeker M."/>
        </authorList>
    </citation>
    <scope>NUCLEOTIDE SEQUENCE [LARGE SCALE GENOMIC DNA]</scope>
    <source>
        <strain evidence="2 3">DSM 22554</strain>
    </source>
</reference>
<evidence type="ECO:0000313" key="3">
    <source>
        <dbReference type="Proteomes" id="UP000294616"/>
    </source>
</evidence>
<sequence>MDKYTINDESIFRTTKTIDGLIKSIITSIVLLYLLLLMTLRSFLQSELRNRQLLSFDFAKPESSLLQSLW</sequence>
<keyword evidence="1" id="KW-0812">Transmembrane</keyword>
<keyword evidence="1" id="KW-1133">Transmembrane helix</keyword>
<protein>
    <submittedName>
        <fullName evidence="2">Uncharacterized protein</fullName>
    </submittedName>
</protein>
<evidence type="ECO:0000313" key="2">
    <source>
        <dbReference type="EMBL" id="TCK82782.1"/>
    </source>
</evidence>
<keyword evidence="3" id="KW-1185">Reference proteome</keyword>
<name>A0A4R1LV99_9SPHI</name>